<dbReference type="GeneID" id="26840042"/>
<dbReference type="Proteomes" id="UP000054251">
    <property type="component" value="Unassembled WGS sequence"/>
</dbReference>
<feature type="transmembrane region" description="Helical" evidence="1">
    <location>
        <begin position="140"/>
        <end position="161"/>
    </location>
</feature>
<accession>A0A0V1PY88</accession>
<feature type="transmembrane region" description="Helical" evidence="1">
    <location>
        <begin position="221"/>
        <end position="242"/>
    </location>
</feature>
<feature type="transmembrane region" description="Helical" evidence="1">
    <location>
        <begin position="181"/>
        <end position="201"/>
    </location>
</feature>
<feature type="signal peptide" evidence="2">
    <location>
        <begin position="1"/>
        <end position="23"/>
    </location>
</feature>
<evidence type="ECO:0000313" key="3">
    <source>
        <dbReference type="EMBL" id="KSA01214.1"/>
    </source>
</evidence>
<evidence type="ECO:0000313" key="4">
    <source>
        <dbReference type="Proteomes" id="UP000054251"/>
    </source>
</evidence>
<keyword evidence="1" id="KW-1133">Transmembrane helix</keyword>
<feature type="transmembrane region" description="Helical" evidence="1">
    <location>
        <begin position="254"/>
        <end position="275"/>
    </location>
</feature>
<sequence>MRFKINWLIFFYFSFGLCLKSEAKNQLNPVDIDIGFYNSIVNGDTHKGFLSNMGFNFTLEDCKAMGLCPINMEPGEEFIKNLITLDTFEVLTYVVSKYEDELRQPINDTAYWYEYSNNRFKGRPLGQNAVPKDFHRVDKFRLIITIPIYLLCSVVTAIVYLNKRKLLATMNFKFSNISRTLFKYLSVKLVFGVIYLVFLVMFDNFNIQQLGDYKVLVVLTIFKYILGLASFLLVVLFAFGYCTSFFTFTNRRSVLWKVCGITLLYGIQSFPKYFYELQDLKNDMLIYLDRYRSRLPVPLAVGFIILYVVILCALAYIAYGTYKHSLKRDARFLLSIQIILAAYILSPLIVIPAGRSSIPNFIKNKYLLNDRGAQESYARGVHVPDVVELFAIGALIYIWRDLKYVENDGDGYDKLDNNAYELEENH</sequence>
<dbReference type="EMBL" id="LMYN01000060">
    <property type="protein sequence ID" value="KSA01214.1"/>
    <property type="molecule type" value="Genomic_DNA"/>
</dbReference>
<keyword evidence="4" id="KW-1185">Reference proteome</keyword>
<feature type="transmembrane region" description="Helical" evidence="1">
    <location>
        <begin position="331"/>
        <end position="354"/>
    </location>
</feature>
<proteinExistence type="predicted"/>
<dbReference type="OrthoDB" id="4027157at2759"/>
<evidence type="ECO:0000256" key="1">
    <source>
        <dbReference type="SAM" id="Phobius"/>
    </source>
</evidence>
<feature type="transmembrane region" description="Helical" evidence="1">
    <location>
        <begin position="295"/>
        <end position="319"/>
    </location>
</feature>
<dbReference type="RefSeq" id="XP_015467316.1">
    <property type="nucleotide sequence ID" value="XM_015611862.1"/>
</dbReference>
<feature type="chain" id="PRO_5006884523" evidence="2">
    <location>
        <begin position="24"/>
        <end position="426"/>
    </location>
</feature>
<comment type="caution">
    <text evidence="3">The sequence shown here is derived from an EMBL/GenBank/DDBJ whole genome shotgun (WGS) entry which is preliminary data.</text>
</comment>
<dbReference type="AlphaFoldDB" id="A0A0V1PY88"/>
<organism evidence="3 4">
    <name type="scientific">Debaryomyces fabryi</name>
    <dbReference type="NCBI Taxonomy" id="58627"/>
    <lineage>
        <taxon>Eukaryota</taxon>
        <taxon>Fungi</taxon>
        <taxon>Dikarya</taxon>
        <taxon>Ascomycota</taxon>
        <taxon>Saccharomycotina</taxon>
        <taxon>Pichiomycetes</taxon>
        <taxon>Debaryomycetaceae</taxon>
        <taxon>Debaryomyces</taxon>
    </lineage>
</organism>
<protein>
    <submittedName>
        <fullName evidence="3">Uncharacterized protein</fullName>
    </submittedName>
</protein>
<name>A0A0V1PY88_9ASCO</name>
<keyword evidence="2" id="KW-0732">Signal</keyword>
<gene>
    <name evidence="3" type="ORF">AC631_03033</name>
</gene>
<keyword evidence="1" id="KW-0812">Transmembrane</keyword>
<keyword evidence="1" id="KW-0472">Membrane</keyword>
<evidence type="ECO:0000256" key="2">
    <source>
        <dbReference type="SAM" id="SignalP"/>
    </source>
</evidence>
<reference evidence="3 4" key="1">
    <citation type="submission" date="2015-11" db="EMBL/GenBank/DDBJ databases">
        <title>The genome of Debaryomyces fabryi.</title>
        <authorList>
            <person name="Tafer H."/>
            <person name="Lopandic K."/>
        </authorList>
    </citation>
    <scope>NUCLEOTIDE SEQUENCE [LARGE SCALE GENOMIC DNA]</scope>
    <source>
        <strain evidence="3 4">CBS 789</strain>
    </source>
</reference>